<dbReference type="InterPro" id="IPR000008">
    <property type="entry name" value="C2_dom"/>
</dbReference>
<dbReference type="GO" id="GO:0046928">
    <property type="term" value="P:regulation of neurotransmitter secretion"/>
    <property type="evidence" value="ECO:0007669"/>
    <property type="project" value="TreeGrafter"/>
</dbReference>
<feature type="domain" description="C2" evidence="5">
    <location>
        <begin position="366"/>
        <end position="485"/>
    </location>
</feature>
<feature type="region of interest" description="Disordered" evidence="3">
    <location>
        <begin position="774"/>
        <end position="803"/>
    </location>
</feature>
<protein>
    <recommendedName>
        <fullName evidence="5">C2 domain-containing protein</fullName>
    </recommendedName>
</protein>
<feature type="region of interest" description="Disordered" evidence="3">
    <location>
        <begin position="79"/>
        <end position="108"/>
    </location>
</feature>
<evidence type="ECO:0000256" key="4">
    <source>
        <dbReference type="SAM" id="Phobius"/>
    </source>
</evidence>
<dbReference type="Proteomes" id="UP001286313">
    <property type="component" value="Unassembled WGS sequence"/>
</dbReference>
<feature type="region of interest" description="Disordered" evidence="3">
    <location>
        <begin position="305"/>
        <end position="357"/>
    </location>
</feature>
<dbReference type="PANTHER" id="PTHR45911:SF4">
    <property type="entry name" value="MULTIPLE C2 AND TRANSMEMBRANE DOMAIN-CONTAINING PROTEIN"/>
    <property type="match status" value="1"/>
</dbReference>
<dbReference type="FunFam" id="2.60.40.150:FF:000167">
    <property type="entry name" value="Multiple C2 domains, transmembrane 2a"/>
    <property type="match status" value="1"/>
</dbReference>
<dbReference type="PRINTS" id="PR00360">
    <property type="entry name" value="C2DOMAIN"/>
</dbReference>
<reference evidence="6" key="1">
    <citation type="submission" date="2023-10" db="EMBL/GenBank/DDBJ databases">
        <title>Genome assemblies of two species of porcelain crab, Petrolisthes cinctipes and Petrolisthes manimaculis (Anomura: Porcellanidae).</title>
        <authorList>
            <person name="Angst P."/>
        </authorList>
    </citation>
    <scope>NUCLEOTIDE SEQUENCE</scope>
    <source>
        <strain evidence="6">PB745_01</strain>
        <tissue evidence="6">Gill</tissue>
    </source>
</reference>
<keyword evidence="1" id="KW-0479">Metal-binding</keyword>
<feature type="compositionally biased region" description="Acidic residues" evidence="3">
    <location>
        <begin position="774"/>
        <end position="786"/>
    </location>
</feature>
<evidence type="ECO:0000256" key="2">
    <source>
        <dbReference type="ARBA" id="ARBA00022837"/>
    </source>
</evidence>
<dbReference type="GO" id="GO:0030672">
    <property type="term" value="C:synaptic vesicle membrane"/>
    <property type="evidence" value="ECO:0007669"/>
    <property type="project" value="TreeGrafter"/>
</dbReference>
<proteinExistence type="predicted"/>
<keyword evidence="4" id="KW-1133">Transmembrane helix</keyword>
<dbReference type="PROSITE" id="PS50004">
    <property type="entry name" value="C2"/>
    <property type="match status" value="2"/>
</dbReference>
<keyword evidence="2" id="KW-0106">Calcium</keyword>
<name>A0AAE1GA40_PETCI</name>
<accession>A0AAE1GA40</accession>
<dbReference type="GO" id="GO:0005509">
    <property type="term" value="F:calcium ion binding"/>
    <property type="evidence" value="ECO:0007669"/>
    <property type="project" value="TreeGrafter"/>
</dbReference>
<dbReference type="SUPFAM" id="SSF49562">
    <property type="entry name" value="C2 domain (Calcium/lipid-binding domain, CaLB)"/>
    <property type="match status" value="2"/>
</dbReference>
<keyword evidence="4" id="KW-0472">Membrane</keyword>
<dbReference type="PANTHER" id="PTHR45911">
    <property type="entry name" value="C2 DOMAIN-CONTAINING PROTEIN"/>
    <property type="match status" value="1"/>
</dbReference>
<comment type="caution">
    <text evidence="6">The sequence shown here is derived from an EMBL/GenBank/DDBJ whole genome shotgun (WGS) entry which is preliminary data.</text>
</comment>
<evidence type="ECO:0000256" key="1">
    <source>
        <dbReference type="ARBA" id="ARBA00022723"/>
    </source>
</evidence>
<evidence type="ECO:0000313" key="7">
    <source>
        <dbReference type="Proteomes" id="UP001286313"/>
    </source>
</evidence>
<evidence type="ECO:0000313" key="6">
    <source>
        <dbReference type="EMBL" id="KAK3888035.1"/>
    </source>
</evidence>
<dbReference type="InterPro" id="IPR035892">
    <property type="entry name" value="C2_domain_sf"/>
</dbReference>
<feature type="transmembrane region" description="Helical" evidence="4">
    <location>
        <begin position="845"/>
        <end position="864"/>
    </location>
</feature>
<dbReference type="Pfam" id="PF00168">
    <property type="entry name" value="C2"/>
    <property type="match status" value="2"/>
</dbReference>
<evidence type="ECO:0000256" key="3">
    <source>
        <dbReference type="SAM" id="MobiDB-lite"/>
    </source>
</evidence>
<feature type="transmembrane region" description="Helical" evidence="4">
    <location>
        <begin position="747"/>
        <end position="767"/>
    </location>
</feature>
<feature type="region of interest" description="Disordered" evidence="3">
    <location>
        <begin position="1"/>
        <end position="25"/>
    </location>
</feature>
<gene>
    <name evidence="6" type="ORF">Pcinc_007895</name>
</gene>
<dbReference type="EMBL" id="JAWQEG010000591">
    <property type="protein sequence ID" value="KAK3888035.1"/>
    <property type="molecule type" value="Genomic_DNA"/>
</dbReference>
<feature type="domain" description="C2" evidence="5">
    <location>
        <begin position="519"/>
        <end position="642"/>
    </location>
</feature>
<feature type="compositionally biased region" description="Basic and acidic residues" evidence="3">
    <location>
        <begin position="282"/>
        <end position="293"/>
    </location>
</feature>
<feature type="region of interest" description="Disordered" evidence="3">
    <location>
        <begin position="255"/>
        <end position="293"/>
    </location>
</feature>
<keyword evidence="4" id="KW-0812">Transmembrane</keyword>
<dbReference type="AlphaFoldDB" id="A0AAE1GA40"/>
<dbReference type="Gene3D" id="2.60.40.150">
    <property type="entry name" value="C2 domain"/>
    <property type="match status" value="2"/>
</dbReference>
<keyword evidence="7" id="KW-1185">Reference proteome</keyword>
<feature type="compositionally biased region" description="Basic and acidic residues" evidence="3">
    <location>
        <begin position="344"/>
        <end position="357"/>
    </location>
</feature>
<organism evidence="6 7">
    <name type="scientific">Petrolisthes cinctipes</name>
    <name type="common">Flat porcelain crab</name>
    <dbReference type="NCBI Taxonomy" id="88211"/>
    <lineage>
        <taxon>Eukaryota</taxon>
        <taxon>Metazoa</taxon>
        <taxon>Ecdysozoa</taxon>
        <taxon>Arthropoda</taxon>
        <taxon>Crustacea</taxon>
        <taxon>Multicrustacea</taxon>
        <taxon>Malacostraca</taxon>
        <taxon>Eumalacostraca</taxon>
        <taxon>Eucarida</taxon>
        <taxon>Decapoda</taxon>
        <taxon>Pleocyemata</taxon>
        <taxon>Anomura</taxon>
        <taxon>Galatheoidea</taxon>
        <taxon>Porcellanidae</taxon>
        <taxon>Petrolisthes</taxon>
    </lineage>
</organism>
<dbReference type="CDD" id="cd08376">
    <property type="entry name" value="C2B_MCTP_PRT"/>
    <property type="match status" value="1"/>
</dbReference>
<dbReference type="SMART" id="SM00239">
    <property type="entry name" value="C2"/>
    <property type="match status" value="2"/>
</dbReference>
<feature type="compositionally biased region" description="Acidic residues" evidence="3">
    <location>
        <begin position="90"/>
        <end position="99"/>
    </location>
</feature>
<evidence type="ECO:0000259" key="5">
    <source>
        <dbReference type="PROSITE" id="PS50004"/>
    </source>
</evidence>
<dbReference type="FunFam" id="2.60.40.150:FF:000050">
    <property type="entry name" value="Multiple C2 and transmembrane domain containing 1"/>
    <property type="match status" value="1"/>
</dbReference>
<dbReference type="CDD" id="cd08377">
    <property type="entry name" value="C2C_MCTP_PRT"/>
    <property type="match status" value="1"/>
</dbReference>
<sequence>MNEDVPAEPPPSGSDPDSALHVSASDPALNALHITVSEPLNILKKRDSTISVGKSGSPLTRSRRGIVGGSLARAFRKVFRSRTPSPSTDEREDEVNSESEEVKCEVSSDSECHEGSHSLLCVPDGETGDISELPTLSRLNNNSVVTTPGDEKCSTSMKDFQPSHTPIMGKSQTYSALSEALHHAFLEGMICSGAEDISILSCEDINSKSDNDSCINKSIDFSVNNKKSTSSILTEVREKLRNTIETPLHCSSLAVPTRPVRSRSHSELSDIGTDDDSSSQHSQEEKQESLTHLDVEHKSLLGNLFSSRRTSLMPTADDSTKTEDGVPQPSPKLKRKDQQSTASHSEHGKGHKKLGDRLSKVAEYLQRGGSRLAEQQRRLKSQIWSSVVTIVLVEGKKLLPMDPDGLSDPYVKFRLGNEKYKSKVEVHTLNPKWLEQFDFHSFEDQSQILEITVWDKDVRSKDDFMGKCNIDISEYEREKTHYIWADLEKKAGSIFILLTISGTTSSETISDLHTYQENPNELQNISNRYNLLRTLHNVRDIGHLRVKVYRAQGLAAADIGGKSDPFCVLELTNARLQTQTEYKTLSPTWNKIFSFNVKDIHSILEVTVYDEDRDHKVEFLGKIAMPLLKIKNGEKKWYALKDKKLRARAKGTNPEILLECSVEWNPVRAAFRTFTPKEDKFMQMEQKFKRQVFIMNVNRLKSCIVDFYEMGMFVKSCFEWEYPIRSTLAFIAFMVGTYYFEPYMIPIILLIVFLRNYIVLSIVGTMMHREDENEFSADEDDMDEDDKDKTGKQNASASYKEEEKKTLKERLQAIQEVTATVQNAIGFIASLFESCKNTFNFSVPFLSWLLILVLMVGTVILYYMPIRYLVMLWGVNKFSRKLIRPHSVINNELVDFLSRVPDDEILHDCRELRLMSQSHDDKRREHRKKKQS</sequence>